<dbReference type="Gene3D" id="3.40.50.2000">
    <property type="entry name" value="Glycogen Phosphorylase B"/>
    <property type="match status" value="1"/>
</dbReference>
<feature type="non-terminal residue" evidence="2">
    <location>
        <position position="114"/>
    </location>
</feature>
<proteinExistence type="predicted"/>
<feature type="domain" description="Glycosyltransferase subfamily 4-like N-terminal" evidence="1">
    <location>
        <begin position="23"/>
        <end position="94"/>
    </location>
</feature>
<dbReference type="InterPro" id="IPR028098">
    <property type="entry name" value="Glyco_trans_4-like_N"/>
</dbReference>
<dbReference type="Pfam" id="PF13439">
    <property type="entry name" value="Glyco_transf_4"/>
    <property type="match status" value="1"/>
</dbReference>
<dbReference type="Proteomes" id="UP000630660">
    <property type="component" value="Unassembled WGS sequence"/>
</dbReference>
<dbReference type="SUPFAM" id="SSF53756">
    <property type="entry name" value="UDP-Glycosyltransferase/glycogen phosphorylase"/>
    <property type="match status" value="1"/>
</dbReference>
<comment type="caution">
    <text evidence="2">The sequence shown here is derived from an EMBL/GenBank/DDBJ whole genome shotgun (WGS) entry which is preliminary data.</text>
</comment>
<organism evidence="2 3">
    <name type="scientific">candidate division WOR-3 bacterium</name>
    <dbReference type="NCBI Taxonomy" id="2052148"/>
    <lineage>
        <taxon>Bacteria</taxon>
        <taxon>Bacteria division WOR-3</taxon>
    </lineage>
</organism>
<gene>
    <name evidence="2" type="ORF">GF359_08095</name>
</gene>
<evidence type="ECO:0000313" key="2">
    <source>
        <dbReference type="EMBL" id="MBD3365161.1"/>
    </source>
</evidence>
<sequence>MTGAKKLNILAINWQDWKAPQKGGAEFYLKEILLRLREYGHNITLLCSGYPGASHTDQVDGIRVIRTGSRNTFNFHLYGRPIRSYLRNNSFDVIIDDLNKIPFYTPLWAGSTPV</sequence>
<evidence type="ECO:0000313" key="3">
    <source>
        <dbReference type="Proteomes" id="UP000630660"/>
    </source>
</evidence>
<dbReference type="AlphaFoldDB" id="A0A9D5KA13"/>
<dbReference type="EMBL" id="WJKJ01000270">
    <property type="protein sequence ID" value="MBD3365161.1"/>
    <property type="molecule type" value="Genomic_DNA"/>
</dbReference>
<reference evidence="2" key="1">
    <citation type="submission" date="2019-11" db="EMBL/GenBank/DDBJ databases">
        <title>Microbial mats filling the niche in hypersaline microbial mats.</title>
        <authorList>
            <person name="Wong H.L."/>
            <person name="Macleod F.I."/>
            <person name="White R.A. III"/>
            <person name="Burns B.P."/>
        </authorList>
    </citation>
    <scope>NUCLEOTIDE SEQUENCE</scope>
    <source>
        <strain evidence="2">Bin_327</strain>
    </source>
</reference>
<evidence type="ECO:0000259" key="1">
    <source>
        <dbReference type="Pfam" id="PF13439"/>
    </source>
</evidence>
<accession>A0A9D5KA13</accession>
<name>A0A9D5KA13_UNCW3</name>
<protein>
    <submittedName>
        <fullName evidence="2">Glycosyltransferase family 1 protein</fullName>
    </submittedName>
</protein>